<name>A0A6B0UC82_IXORI</name>
<reference evidence="1" key="1">
    <citation type="submission" date="2019-12" db="EMBL/GenBank/DDBJ databases">
        <title>An insight into the sialome of adult female Ixodes ricinus ticks feeding for 6 days.</title>
        <authorList>
            <person name="Perner J."/>
            <person name="Ribeiro J.M.C."/>
        </authorList>
    </citation>
    <scope>NUCLEOTIDE SEQUENCE</scope>
    <source>
        <strain evidence="1">Semi-engorged</strain>
        <tissue evidence="1">Salivary glands</tissue>
    </source>
</reference>
<sequence>MVRRKVEERQIVGLTSATRQDAALPHCTFAGATMSSVGVRPAKTQEKHRAQAARGKGTRYNARRVHTAPIYPKCARMTGACSWFRSPLLEHVLSRCYASATFYFACK</sequence>
<evidence type="ECO:0000313" key="1">
    <source>
        <dbReference type="EMBL" id="MXU89368.1"/>
    </source>
</evidence>
<protein>
    <submittedName>
        <fullName evidence="1">Uncharacterized protein</fullName>
    </submittedName>
</protein>
<organism evidence="1">
    <name type="scientific">Ixodes ricinus</name>
    <name type="common">Common tick</name>
    <name type="synonym">Acarus ricinus</name>
    <dbReference type="NCBI Taxonomy" id="34613"/>
    <lineage>
        <taxon>Eukaryota</taxon>
        <taxon>Metazoa</taxon>
        <taxon>Ecdysozoa</taxon>
        <taxon>Arthropoda</taxon>
        <taxon>Chelicerata</taxon>
        <taxon>Arachnida</taxon>
        <taxon>Acari</taxon>
        <taxon>Parasitiformes</taxon>
        <taxon>Ixodida</taxon>
        <taxon>Ixodoidea</taxon>
        <taxon>Ixodidae</taxon>
        <taxon>Ixodinae</taxon>
        <taxon>Ixodes</taxon>
    </lineage>
</organism>
<accession>A0A6B0UC82</accession>
<proteinExistence type="predicted"/>
<dbReference type="EMBL" id="GIFC01007285">
    <property type="protein sequence ID" value="MXU89368.1"/>
    <property type="molecule type" value="Transcribed_RNA"/>
</dbReference>
<dbReference type="AlphaFoldDB" id="A0A6B0UC82"/>